<dbReference type="EMBL" id="NJES01000544">
    <property type="protein sequence ID" value="PHH71154.1"/>
    <property type="molecule type" value="Genomic_DNA"/>
</dbReference>
<evidence type="ECO:0000256" key="1">
    <source>
        <dbReference type="SAM" id="MobiDB-lite"/>
    </source>
</evidence>
<proteinExistence type="predicted"/>
<feature type="compositionally biased region" description="Low complexity" evidence="1">
    <location>
        <begin position="61"/>
        <end position="88"/>
    </location>
</feature>
<organism evidence="2 3">
    <name type="scientific">Ophiocordyceps camponoti-rufipedis</name>
    <dbReference type="NCBI Taxonomy" id="2004952"/>
    <lineage>
        <taxon>Eukaryota</taxon>
        <taxon>Fungi</taxon>
        <taxon>Dikarya</taxon>
        <taxon>Ascomycota</taxon>
        <taxon>Pezizomycotina</taxon>
        <taxon>Sordariomycetes</taxon>
        <taxon>Hypocreomycetidae</taxon>
        <taxon>Hypocreales</taxon>
        <taxon>Ophiocordycipitaceae</taxon>
        <taxon>Ophiocordyceps</taxon>
    </lineage>
</organism>
<dbReference type="AlphaFoldDB" id="A0A2C5YVU9"/>
<sequence length="106" mass="11395">MATAARLLIGSLPTSRRSIPTSSSSTSLASARTVAADDFKVLEDVELTTFYACDAHRPSSRRSPSVYSSSSTSSSASSTSSSSSPARAIDVDTRQRLADEIWREFW</sequence>
<comment type="caution">
    <text evidence="2">The sequence shown here is derived from an EMBL/GenBank/DDBJ whole genome shotgun (WGS) entry which is preliminary data.</text>
</comment>
<protein>
    <submittedName>
        <fullName evidence="2">Uncharacterized protein</fullName>
    </submittedName>
</protein>
<feature type="region of interest" description="Disordered" evidence="1">
    <location>
        <begin position="1"/>
        <end position="28"/>
    </location>
</feature>
<name>A0A2C5YVU9_9HYPO</name>
<feature type="compositionally biased region" description="Low complexity" evidence="1">
    <location>
        <begin position="11"/>
        <end position="28"/>
    </location>
</feature>
<accession>A0A2C5YVU9</accession>
<gene>
    <name evidence="2" type="ORF">CDD80_5482</name>
</gene>
<dbReference type="Proteomes" id="UP000226431">
    <property type="component" value="Unassembled WGS sequence"/>
</dbReference>
<keyword evidence="3" id="KW-1185">Reference proteome</keyword>
<evidence type="ECO:0000313" key="2">
    <source>
        <dbReference type="EMBL" id="PHH71154.1"/>
    </source>
</evidence>
<feature type="region of interest" description="Disordered" evidence="1">
    <location>
        <begin position="56"/>
        <end position="90"/>
    </location>
</feature>
<reference evidence="2 3" key="1">
    <citation type="submission" date="2017-06" db="EMBL/GenBank/DDBJ databases">
        <title>Ant-infecting Ophiocordyceps genomes reveal a high diversity of potential behavioral manipulation genes and a possible major role for enterotoxins.</title>
        <authorList>
            <person name="De Bekker C."/>
            <person name="Evans H.C."/>
            <person name="Brachmann A."/>
            <person name="Hughes D.P."/>
        </authorList>
    </citation>
    <scope>NUCLEOTIDE SEQUENCE [LARGE SCALE GENOMIC DNA]</scope>
    <source>
        <strain evidence="2 3">Map16</strain>
    </source>
</reference>
<evidence type="ECO:0000313" key="3">
    <source>
        <dbReference type="Proteomes" id="UP000226431"/>
    </source>
</evidence>